<gene>
    <name evidence="8" type="ORF">MUK42_17729</name>
</gene>
<evidence type="ECO:0000313" key="9">
    <source>
        <dbReference type="Proteomes" id="UP001055439"/>
    </source>
</evidence>
<feature type="region of interest" description="Disordered" evidence="6">
    <location>
        <begin position="85"/>
        <end position="116"/>
    </location>
</feature>
<organism evidence="8 9">
    <name type="scientific">Musa troglodytarum</name>
    <name type="common">fe'i banana</name>
    <dbReference type="NCBI Taxonomy" id="320322"/>
    <lineage>
        <taxon>Eukaryota</taxon>
        <taxon>Viridiplantae</taxon>
        <taxon>Streptophyta</taxon>
        <taxon>Embryophyta</taxon>
        <taxon>Tracheophyta</taxon>
        <taxon>Spermatophyta</taxon>
        <taxon>Magnoliopsida</taxon>
        <taxon>Liliopsida</taxon>
        <taxon>Zingiberales</taxon>
        <taxon>Musaceae</taxon>
        <taxon>Musa</taxon>
    </lineage>
</organism>
<dbReference type="SMART" id="SM00380">
    <property type="entry name" value="AP2"/>
    <property type="match status" value="1"/>
</dbReference>
<dbReference type="GO" id="GO:0003700">
    <property type="term" value="F:DNA-binding transcription factor activity"/>
    <property type="evidence" value="ECO:0007669"/>
    <property type="project" value="InterPro"/>
</dbReference>
<proteinExistence type="predicted"/>
<dbReference type="PANTHER" id="PTHR31677:SF228">
    <property type="entry name" value="ETHYLENE-RESPONSIVE TRANSCRIPTION FACTOR 10-RELATED"/>
    <property type="match status" value="1"/>
</dbReference>
<sequence>MAPRVKNSDGGEGGGEMKEMRFRGVRKRPWGRYAAEIRDPAKKSRVWLGTFDTAEEAARAYDTAALQFRGPKAKTNFPIFTAAAGAGTAPSSPSTSSSGSGNTVESSTPSAPPPLELELGHAAARLPFLHTRPFLFLGAASRSDAAAAAAALTGFKGIGTRVSPRAMAAQAERLPFDLDLNLPPPPEVA</sequence>
<evidence type="ECO:0000256" key="3">
    <source>
        <dbReference type="ARBA" id="ARBA00023125"/>
    </source>
</evidence>
<dbReference type="PROSITE" id="PS51032">
    <property type="entry name" value="AP2_ERF"/>
    <property type="match status" value="1"/>
</dbReference>
<dbReference type="InterPro" id="IPR001471">
    <property type="entry name" value="AP2/ERF_dom"/>
</dbReference>
<protein>
    <recommendedName>
        <fullName evidence="7">AP2/ERF domain-containing protein</fullName>
    </recommendedName>
</protein>
<reference evidence="8" key="1">
    <citation type="submission" date="2022-05" db="EMBL/GenBank/DDBJ databases">
        <title>The Musa troglodytarum L. genome provides insights into the mechanism of non-climacteric behaviour and enrichment of carotenoids.</title>
        <authorList>
            <person name="Wang J."/>
        </authorList>
    </citation>
    <scope>NUCLEOTIDE SEQUENCE</scope>
    <source>
        <tissue evidence="8">Leaf</tissue>
    </source>
</reference>
<dbReference type="OrthoDB" id="1931494at2759"/>
<dbReference type="GO" id="GO:0005634">
    <property type="term" value="C:nucleus"/>
    <property type="evidence" value="ECO:0007669"/>
    <property type="project" value="UniProtKB-SubCell"/>
</dbReference>
<dbReference type="SUPFAM" id="SSF54171">
    <property type="entry name" value="DNA-binding domain"/>
    <property type="match status" value="1"/>
</dbReference>
<evidence type="ECO:0000256" key="4">
    <source>
        <dbReference type="ARBA" id="ARBA00023163"/>
    </source>
</evidence>
<name>A0A9E7GXH1_9LILI</name>
<dbReference type="Proteomes" id="UP001055439">
    <property type="component" value="Chromosome 8"/>
</dbReference>
<dbReference type="CDD" id="cd00018">
    <property type="entry name" value="AP2"/>
    <property type="match status" value="1"/>
</dbReference>
<evidence type="ECO:0000259" key="7">
    <source>
        <dbReference type="PROSITE" id="PS51032"/>
    </source>
</evidence>
<keyword evidence="4" id="KW-0804">Transcription</keyword>
<dbReference type="AlphaFoldDB" id="A0A9E7GXH1"/>
<dbReference type="EMBL" id="CP097510">
    <property type="protein sequence ID" value="URE23699.1"/>
    <property type="molecule type" value="Genomic_DNA"/>
</dbReference>
<dbReference type="Gene3D" id="3.30.730.10">
    <property type="entry name" value="AP2/ERF domain"/>
    <property type="match status" value="1"/>
</dbReference>
<evidence type="ECO:0000256" key="5">
    <source>
        <dbReference type="ARBA" id="ARBA00023242"/>
    </source>
</evidence>
<feature type="region of interest" description="Disordered" evidence="6">
    <location>
        <begin position="1"/>
        <end position="23"/>
    </location>
</feature>
<evidence type="ECO:0000256" key="2">
    <source>
        <dbReference type="ARBA" id="ARBA00023015"/>
    </source>
</evidence>
<keyword evidence="9" id="KW-1185">Reference proteome</keyword>
<evidence type="ECO:0000256" key="6">
    <source>
        <dbReference type="SAM" id="MobiDB-lite"/>
    </source>
</evidence>
<dbReference type="PRINTS" id="PR00367">
    <property type="entry name" value="ETHRSPELEMNT"/>
</dbReference>
<dbReference type="InterPro" id="IPR036955">
    <property type="entry name" value="AP2/ERF_dom_sf"/>
</dbReference>
<feature type="compositionally biased region" description="Low complexity" evidence="6">
    <location>
        <begin position="85"/>
        <end position="108"/>
    </location>
</feature>
<dbReference type="FunFam" id="3.30.730.10:FF:000001">
    <property type="entry name" value="Ethylene-responsive transcription factor 2"/>
    <property type="match status" value="1"/>
</dbReference>
<keyword evidence="3" id="KW-0238">DNA-binding</keyword>
<accession>A0A9E7GXH1</accession>
<dbReference type="GO" id="GO:0003677">
    <property type="term" value="F:DNA binding"/>
    <property type="evidence" value="ECO:0007669"/>
    <property type="project" value="UniProtKB-KW"/>
</dbReference>
<evidence type="ECO:0000313" key="8">
    <source>
        <dbReference type="EMBL" id="URE23699.1"/>
    </source>
</evidence>
<comment type="subcellular location">
    <subcellularLocation>
        <location evidence="1">Nucleus</location>
    </subcellularLocation>
</comment>
<dbReference type="InterPro" id="IPR016177">
    <property type="entry name" value="DNA-bd_dom_sf"/>
</dbReference>
<keyword evidence="2" id="KW-0805">Transcription regulation</keyword>
<evidence type="ECO:0000256" key="1">
    <source>
        <dbReference type="ARBA" id="ARBA00004123"/>
    </source>
</evidence>
<dbReference type="PANTHER" id="PTHR31677">
    <property type="entry name" value="AP2 DOMAIN CLASS TRANSCRIPTION FACTOR"/>
    <property type="match status" value="1"/>
</dbReference>
<dbReference type="Pfam" id="PF00847">
    <property type="entry name" value="AP2"/>
    <property type="match status" value="1"/>
</dbReference>
<feature type="domain" description="AP2/ERF" evidence="7">
    <location>
        <begin position="21"/>
        <end position="78"/>
    </location>
</feature>
<keyword evidence="5" id="KW-0539">Nucleus</keyword>